<dbReference type="InterPro" id="IPR023222">
    <property type="entry name" value="PsbQ-like_dom_sf"/>
</dbReference>
<evidence type="ECO:0000313" key="6">
    <source>
        <dbReference type="Proteomes" id="UP000289152"/>
    </source>
</evidence>
<keyword evidence="3" id="KW-0793">Thylakoid</keyword>
<dbReference type="PANTHER" id="PTHR12499:SF0">
    <property type="entry name" value="OPTIC ATROPHY 3 PROTEIN"/>
    <property type="match status" value="1"/>
</dbReference>
<dbReference type="EMBL" id="SDIL01000117">
    <property type="protein sequence ID" value="RXK35879.1"/>
    <property type="molecule type" value="Genomic_DNA"/>
</dbReference>
<evidence type="ECO:0000256" key="3">
    <source>
        <dbReference type="ARBA" id="ARBA00023078"/>
    </source>
</evidence>
<evidence type="ECO:0000256" key="2">
    <source>
        <dbReference type="ARBA" id="ARBA00023054"/>
    </source>
</evidence>
<dbReference type="GO" id="GO:0005739">
    <property type="term" value="C:mitochondrion"/>
    <property type="evidence" value="ECO:0007669"/>
    <property type="project" value="TreeGrafter"/>
</dbReference>
<dbReference type="AlphaFoldDB" id="A0A4Q1BAP7"/>
<dbReference type="OMA" id="WAEFEGT"/>
<evidence type="ECO:0000256" key="4">
    <source>
        <dbReference type="SAM" id="Coils"/>
    </source>
</evidence>
<dbReference type="PANTHER" id="PTHR12499">
    <property type="entry name" value="OPTIC ATROPHY 3 PROTEIN OPA3"/>
    <property type="match status" value="1"/>
</dbReference>
<dbReference type="STRING" id="5217.A0A4Q1BAP7"/>
<sequence>MASAKILTLAIRTLAKPISTTIKNQAAEHPTFRSVCIGLAQSMHRTEARMRLGLLNEEAKNIKPLNDVRAIQNGATFLAESFLFLVGAGLIVGETWRSSRKETRRRDEVHERLDNLEEDVKSIRGLLESATWREGVDDLRERSEKLERVLETVISNGLKAGWLGLGHSDESGEGLPLLQMNRSGREVVGHGHRIDLSSRVEVDDPA</sequence>
<dbReference type="InParanoid" id="A0A4Q1BAP7"/>
<accession>A0A4Q1BAP7</accession>
<organism evidence="5 6">
    <name type="scientific">Tremella mesenterica</name>
    <name type="common">Jelly fungus</name>
    <dbReference type="NCBI Taxonomy" id="5217"/>
    <lineage>
        <taxon>Eukaryota</taxon>
        <taxon>Fungi</taxon>
        <taxon>Dikarya</taxon>
        <taxon>Basidiomycota</taxon>
        <taxon>Agaricomycotina</taxon>
        <taxon>Tremellomycetes</taxon>
        <taxon>Tremellales</taxon>
        <taxon>Tremellaceae</taxon>
        <taxon>Tremella</taxon>
    </lineage>
</organism>
<dbReference type="FunCoup" id="A0A4Q1BAP7">
    <property type="interactions" value="232"/>
</dbReference>
<comment type="similarity">
    <text evidence="1">Belongs to the OPA3 family.</text>
</comment>
<keyword evidence="2 4" id="KW-0175">Coiled coil</keyword>
<dbReference type="Proteomes" id="UP000289152">
    <property type="component" value="Unassembled WGS sequence"/>
</dbReference>
<dbReference type="InterPro" id="IPR010754">
    <property type="entry name" value="OPA3-like"/>
</dbReference>
<dbReference type="Pfam" id="PF07047">
    <property type="entry name" value="OPA3"/>
    <property type="match status" value="1"/>
</dbReference>
<feature type="coiled-coil region" evidence="4">
    <location>
        <begin position="99"/>
        <end position="156"/>
    </location>
</feature>
<dbReference type="Gene3D" id="1.20.120.290">
    <property type="entry name" value="Oxygen-evolving enhancer protein 3 (PsbQ), four-helix up-down bundle"/>
    <property type="match status" value="1"/>
</dbReference>
<comment type="caution">
    <text evidence="5">The sequence shown here is derived from an EMBL/GenBank/DDBJ whole genome shotgun (WGS) entry which is preliminary data.</text>
</comment>
<reference evidence="5 6" key="1">
    <citation type="submission" date="2016-06" db="EMBL/GenBank/DDBJ databases">
        <title>Evolution of pathogenesis and genome organization in the Tremellales.</title>
        <authorList>
            <person name="Cuomo C."/>
            <person name="Litvintseva A."/>
            <person name="Heitman J."/>
            <person name="Chen Y."/>
            <person name="Sun S."/>
            <person name="Springer D."/>
            <person name="Dromer F."/>
            <person name="Young S."/>
            <person name="Zeng Q."/>
            <person name="Chapman S."/>
            <person name="Gujja S."/>
            <person name="Saif S."/>
            <person name="Birren B."/>
        </authorList>
    </citation>
    <scope>NUCLEOTIDE SEQUENCE [LARGE SCALE GENOMIC DNA]</scope>
    <source>
        <strain evidence="5 6">ATCC 28783</strain>
    </source>
</reference>
<dbReference type="OrthoDB" id="2129069at2759"/>
<name>A0A4Q1BAP7_TREME</name>
<evidence type="ECO:0008006" key="7">
    <source>
        <dbReference type="Google" id="ProtNLM"/>
    </source>
</evidence>
<evidence type="ECO:0000313" key="5">
    <source>
        <dbReference type="EMBL" id="RXK35879.1"/>
    </source>
</evidence>
<evidence type="ECO:0000256" key="1">
    <source>
        <dbReference type="ARBA" id="ARBA00007584"/>
    </source>
</evidence>
<dbReference type="VEuPathDB" id="FungiDB:TREMEDRAFT_73990"/>
<protein>
    <recommendedName>
        <fullName evidence="7">OPA3-like protein</fullName>
    </recommendedName>
</protein>
<gene>
    <name evidence="5" type="ORF">M231_06843</name>
</gene>
<keyword evidence="6" id="KW-1185">Reference proteome</keyword>
<proteinExistence type="inferred from homology"/>
<dbReference type="GO" id="GO:0019216">
    <property type="term" value="P:regulation of lipid metabolic process"/>
    <property type="evidence" value="ECO:0007669"/>
    <property type="project" value="TreeGrafter"/>
</dbReference>